<dbReference type="RefSeq" id="WP_011507553.1">
    <property type="nucleotide sequence ID" value="NC_007963.1"/>
</dbReference>
<dbReference type="STRING" id="290398.Csal_2257"/>
<dbReference type="EMBL" id="CP000285">
    <property type="protein sequence ID" value="ABE59607.1"/>
    <property type="molecule type" value="Genomic_DNA"/>
</dbReference>
<dbReference type="PANTHER" id="PTHR37951:SF1">
    <property type="entry name" value="TYPE VI SECRETION SYSTEM COMPONENT TSSA1"/>
    <property type="match status" value="1"/>
</dbReference>
<organism evidence="3 4">
    <name type="scientific">Chromohalobacter israelensis (strain ATCC BAA-138 / DSM 3043 / CIP 106854 / NCIMB 13768 / 1H11)</name>
    <name type="common">Chromohalobacter salexigens</name>
    <dbReference type="NCBI Taxonomy" id="290398"/>
    <lineage>
        <taxon>Bacteria</taxon>
        <taxon>Pseudomonadati</taxon>
        <taxon>Pseudomonadota</taxon>
        <taxon>Gammaproteobacteria</taxon>
        <taxon>Oceanospirillales</taxon>
        <taxon>Halomonadaceae</taxon>
        <taxon>Chromohalobacter</taxon>
    </lineage>
</organism>
<sequence>MEQLGELSIDALLAPVEGGSHAGGEDLSFSLLFDDIKEARRADPAYLPQGEWQTELKQSDWGQVINLSSEALISRSKDLQLAGWLCEGLAYRQGFEGIAFGLTLVARMLDEYWQTLYPELDEDDLEERSARLSWLGDTLIGVVRTLPLLDGEGYGLADYDESRQVENQARNDPDAMDRALSDGKINDEIFQRSVVLTSTEFLQQKHAVIAAILAALEQLERTVDARFDRDAPSFSGLQKVLVQCRELTERLLRERGANVSADTDAQAPEEVKAEAPDSSRIEPSLTTPVAEPAGALRTKPQSRDEAFEMLNGVARYFKDREPHSPVPYLIERAVKWGRMPLEEWLKDVIKDHGVIDNIRDTLGTQPKDDDY</sequence>
<feature type="region of interest" description="Disordered" evidence="1">
    <location>
        <begin position="258"/>
        <end position="285"/>
    </location>
</feature>
<dbReference type="eggNOG" id="COG3515">
    <property type="taxonomic scope" value="Bacteria"/>
</dbReference>
<dbReference type="KEGG" id="csa:Csal_2257"/>
<dbReference type="InterPro" id="IPR010657">
    <property type="entry name" value="ImpA_N"/>
</dbReference>
<dbReference type="PANTHER" id="PTHR37951">
    <property type="entry name" value="CYTOPLASMIC PROTEIN-RELATED"/>
    <property type="match status" value="1"/>
</dbReference>
<dbReference type="AlphaFoldDB" id="Q1QVA1"/>
<dbReference type="Proteomes" id="UP000000239">
    <property type="component" value="Chromosome"/>
</dbReference>
<dbReference type="InterPro" id="IPR017740">
    <property type="entry name" value="TssA-like"/>
</dbReference>
<dbReference type="Pfam" id="PF06812">
    <property type="entry name" value="ImpA_N"/>
    <property type="match status" value="1"/>
</dbReference>
<accession>Q1QVA1</accession>
<keyword evidence="4" id="KW-1185">Reference proteome</keyword>
<dbReference type="GeneID" id="95334971"/>
<proteinExistence type="predicted"/>
<evidence type="ECO:0000259" key="2">
    <source>
        <dbReference type="Pfam" id="PF06812"/>
    </source>
</evidence>
<name>Q1QVA1_CHRI1</name>
<feature type="compositionally biased region" description="Basic and acidic residues" evidence="1">
    <location>
        <begin position="269"/>
        <end position="280"/>
    </location>
</feature>
<dbReference type="OrthoDB" id="9771118at2"/>
<evidence type="ECO:0000256" key="1">
    <source>
        <dbReference type="SAM" id="MobiDB-lite"/>
    </source>
</evidence>
<protein>
    <submittedName>
        <fullName evidence="3">ImpA-like protein</fullName>
    </submittedName>
</protein>
<dbReference type="HOGENOM" id="CLU_060104_1_1_6"/>
<dbReference type="NCBIfam" id="TIGR03363">
    <property type="entry name" value="VI_chp_8"/>
    <property type="match status" value="1"/>
</dbReference>
<gene>
    <name evidence="3" type="ordered locus">Csal_2257</name>
</gene>
<evidence type="ECO:0000313" key="3">
    <source>
        <dbReference type="EMBL" id="ABE59607.1"/>
    </source>
</evidence>
<reference evidence="3 4" key="1">
    <citation type="journal article" date="2011" name="Stand. Genomic Sci.">
        <title>Complete genome sequence of the halophilic and highly halotolerant Chromohalobacter salexigens type strain (1H11(T)).</title>
        <authorList>
            <person name="Copeland A."/>
            <person name="O'Connor K."/>
            <person name="Lucas S."/>
            <person name="Lapidus A."/>
            <person name="Berry K.W."/>
            <person name="Detter J.C."/>
            <person name="Del Rio T.G."/>
            <person name="Hammon N."/>
            <person name="Dalin E."/>
            <person name="Tice H."/>
            <person name="Pitluck S."/>
            <person name="Bruce D."/>
            <person name="Goodwin L."/>
            <person name="Han C."/>
            <person name="Tapia R."/>
            <person name="Saunders E."/>
            <person name="Schmutz J."/>
            <person name="Brettin T."/>
            <person name="Larimer F."/>
            <person name="Land M."/>
            <person name="Hauser L."/>
            <person name="Vargas C."/>
            <person name="Nieto J.J."/>
            <person name="Kyrpides N.C."/>
            <person name="Ivanova N."/>
            <person name="Goker M."/>
            <person name="Klenk H.P."/>
            <person name="Csonka L.N."/>
            <person name="Woyke T."/>
        </authorList>
    </citation>
    <scope>NUCLEOTIDE SEQUENCE [LARGE SCALE GENOMIC DNA]</scope>
    <source>
        <strain evidence="4">ATCC BAA-138 / DSM 3043 / CIP 106854 / NCIMB 13768 / 1H11</strain>
    </source>
</reference>
<evidence type="ECO:0000313" key="4">
    <source>
        <dbReference type="Proteomes" id="UP000000239"/>
    </source>
</evidence>
<feature type="domain" description="ImpA N-terminal" evidence="2">
    <location>
        <begin position="14"/>
        <end position="135"/>
    </location>
</feature>